<gene>
    <name evidence="1" type="ORF">FHX68_2600</name>
</gene>
<protein>
    <submittedName>
        <fullName evidence="1">Uncharacterized protein</fullName>
    </submittedName>
</protein>
<comment type="caution">
    <text evidence="1">The sequence shown here is derived from an EMBL/GenBank/DDBJ whole genome shotgun (WGS) entry which is preliminary data.</text>
</comment>
<sequence>MSEEGEEIRYVPLRPAEEYWAAPQRRSFVLSELSVTGLVIICELDEPLVGAKRPTMSMKITQYVRMSDDSMVRLDMDRGVSSFKHGWVRPVSWKRAAPDVIHEVLDLVRADGANGESFPWEAYAEAARVRGIEVDPEELKDLPHTVLISDELTKIFEL</sequence>
<keyword evidence="2" id="KW-1185">Reference proteome</keyword>
<dbReference type="OrthoDB" id="4966101at2"/>
<reference evidence="1 2" key="1">
    <citation type="submission" date="2019-06" db="EMBL/GenBank/DDBJ databases">
        <title>Sequencing the genomes of 1000 actinobacteria strains.</title>
        <authorList>
            <person name="Klenk H.-P."/>
        </authorList>
    </citation>
    <scope>NUCLEOTIDE SEQUENCE [LARGE SCALE GENOMIC DNA]</scope>
    <source>
        <strain evidence="1 2">DSM 20427</strain>
    </source>
</reference>
<dbReference type="EMBL" id="VFPS01000005">
    <property type="protein sequence ID" value="TQM91382.1"/>
    <property type="molecule type" value="Genomic_DNA"/>
</dbReference>
<accession>A0A4Y3URX6</accession>
<evidence type="ECO:0000313" key="1">
    <source>
        <dbReference type="EMBL" id="TQM91382.1"/>
    </source>
</evidence>
<evidence type="ECO:0000313" key="2">
    <source>
        <dbReference type="Proteomes" id="UP000319804"/>
    </source>
</evidence>
<proteinExistence type="predicted"/>
<dbReference type="RefSeq" id="WP_141381415.1">
    <property type="nucleotide sequence ID" value="NZ_BJNA01000071.1"/>
</dbReference>
<organism evidence="1 2">
    <name type="scientific">Microbacterium lacticum</name>
    <dbReference type="NCBI Taxonomy" id="33885"/>
    <lineage>
        <taxon>Bacteria</taxon>
        <taxon>Bacillati</taxon>
        <taxon>Actinomycetota</taxon>
        <taxon>Actinomycetes</taxon>
        <taxon>Micrococcales</taxon>
        <taxon>Microbacteriaceae</taxon>
        <taxon>Microbacterium</taxon>
    </lineage>
</organism>
<dbReference type="AlphaFoldDB" id="A0A4Y3URX6"/>
<name>A0A4Y3URX6_9MICO</name>
<dbReference type="Proteomes" id="UP000319804">
    <property type="component" value="Unassembled WGS sequence"/>
</dbReference>